<organism evidence="1">
    <name type="scientific">marine metagenome</name>
    <dbReference type="NCBI Taxonomy" id="408172"/>
    <lineage>
        <taxon>unclassified sequences</taxon>
        <taxon>metagenomes</taxon>
        <taxon>ecological metagenomes</taxon>
    </lineage>
</organism>
<evidence type="ECO:0000313" key="1">
    <source>
        <dbReference type="EMBL" id="SVC93077.1"/>
    </source>
</evidence>
<reference evidence="1" key="1">
    <citation type="submission" date="2018-05" db="EMBL/GenBank/DDBJ databases">
        <authorList>
            <person name="Lanie J.A."/>
            <person name="Ng W.-L."/>
            <person name="Kazmierczak K.M."/>
            <person name="Andrzejewski T.M."/>
            <person name="Davidsen T.M."/>
            <person name="Wayne K.J."/>
            <person name="Tettelin H."/>
            <person name="Glass J.I."/>
            <person name="Rusch D."/>
            <person name="Podicherti R."/>
            <person name="Tsui H.-C.T."/>
            <person name="Winkler M.E."/>
        </authorList>
    </citation>
    <scope>NUCLEOTIDE SEQUENCE</scope>
</reference>
<accession>A0A382R7F9</accession>
<name>A0A382R7F9_9ZZZZ</name>
<dbReference type="EMBL" id="UINC01119333">
    <property type="protein sequence ID" value="SVC93077.1"/>
    <property type="molecule type" value="Genomic_DNA"/>
</dbReference>
<gene>
    <name evidence="1" type="ORF">METZ01_LOCUS345931</name>
</gene>
<dbReference type="AlphaFoldDB" id="A0A382R7F9"/>
<proteinExistence type="predicted"/>
<sequence>MLMPPTRTGVQFTNTHSTAILIGNKNLLNGSGVAFDDYDGNNALYRSLDSTGNFTAVPASGRSIAL</sequence>
<protein>
    <submittedName>
        <fullName evidence="1">Uncharacterized protein</fullName>
    </submittedName>
</protein>